<comment type="similarity">
    <text evidence="1">Belongs to the glycosyltransferase 47 family.</text>
</comment>
<dbReference type="GO" id="GO:0005794">
    <property type="term" value="C:Golgi apparatus"/>
    <property type="evidence" value="ECO:0007669"/>
    <property type="project" value="TreeGrafter"/>
</dbReference>
<keyword evidence="3" id="KW-1185">Reference proteome</keyword>
<dbReference type="InterPro" id="IPR040911">
    <property type="entry name" value="Exostosin_GT47"/>
</dbReference>
<dbReference type="Pfam" id="PF03016">
    <property type="entry name" value="Exostosin_GT47"/>
    <property type="match status" value="1"/>
</dbReference>
<sequence length="362" mass="41834">MEIHWKKFEDSRCQRDNEEYEKWDYTSLLKKSTFCLTPRGRRLGSFRFLESLRAGCIPVVLSDDWELPFSEIIDWREAAISAHEKNVIHIDSILREISVERIVKMKAATQFIYHRYFSSVEKIVLTSIDIILRRIQIFEGKVTVPLKIYPDLLPKFPTIPNFTLVLHGILKFSPRLNRLVTSLSNVSELKKTDSNIFTLNSSIFISDFIVSLDERIQATPNEIRSILRVASAQQSPRLISAYVLEAIHTPDAFNLTSPTTTPTSKYSMGTLHFSAFPKSLILSYHQWLTPPLLKLAMDNPQCHGFFFNAMLADEHLQPPICIGNKIFENFVLSRNLSLCFNKSVREHWNEIPLLSETYRIPL</sequence>
<dbReference type="GO" id="GO:0015012">
    <property type="term" value="P:heparan sulfate proteoglycan biosynthetic process"/>
    <property type="evidence" value="ECO:0007669"/>
    <property type="project" value="UniProtKB-ARBA"/>
</dbReference>
<dbReference type="GO" id="GO:0015020">
    <property type="term" value="F:glucuronosyltransferase activity"/>
    <property type="evidence" value="ECO:0007669"/>
    <property type="project" value="TreeGrafter"/>
</dbReference>
<dbReference type="AlphaFoldDB" id="A0A914Z8N2"/>
<dbReference type="Gene3D" id="3.90.550.10">
    <property type="entry name" value="Spore Coat Polysaccharide Biosynthesis Protein SpsA, Chain A"/>
    <property type="match status" value="1"/>
</dbReference>
<dbReference type="Proteomes" id="UP000887577">
    <property type="component" value="Unplaced"/>
</dbReference>
<organism evidence="3 4">
    <name type="scientific">Panagrolaimus superbus</name>
    <dbReference type="NCBI Taxonomy" id="310955"/>
    <lineage>
        <taxon>Eukaryota</taxon>
        <taxon>Metazoa</taxon>
        <taxon>Ecdysozoa</taxon>
        <taxon>Nematoda</taxon>
        <taxon>Chromadorea</taxon>
        <taxon>Rhabditida</taxon>
        <taxon>Tylenchina</taxon>
        <taxon>Panagrolaimomorpha</taxon>
        <taxon>Panagrolaimoidea</taxon>
        <taxon>Panagrolaimidae</taxon>
        <taxon>Panagrolaimus</taxon>
    </lineage>
</organism>
<name>A0A914Z8N2_9BILA</name>
<evidence type="ECO:0000313" key="4">
    <source>
        <dbReference type="WBParaSite" id="PSU_v2.g8690.t1"/>
    </source>
</evidence>
<dbReference type="PANTHER" id="PTHR11062">
    <property type="entry name" value="EXOSTOSIN HEPARAN SULFATE GLYCOSYLTRANSFERASE -RELATED"/>
    <property type="match status" value="1"/>
</dbReference>
<evidence type="ECO:0000259" key="2">
    <source>
        <dbReference type="Pfam" id="PF03016"/>
    </source>
</evidence>
<dbReference type="PANTHER" id="PTHR11062:SF129">
    <property type="entry name" value="EXOSTOSIN-1"/>
    <property type="match status" value="1"/>
</dbReference>
<dbReference type="InterPro" id="IPR029044">
    <property type="entry name" value="Nucleotide-diphossugar_trans"/>
</dbReference>
<accession>A0A914Z8N2</accession>
<dbReference type="GO" id="GO:0008375">
    <property type="term" value="F:acetylglucosaminyltransferase activity"/>
    <property type="evidence" value="ECO:0007669"/>
    <property type="project" value="TreeGrafter"/>
</dbReference>
<protein>
    <submittedName>
        <fullName evidence="4">Exostosin GT47 domain-containing protein</fullName>
    </submittedName>
</protein>
<dbReference type="WBParaSite" id="PSU_v2.g8690.t1">
    <property type="protein sequence ID" value="PSU_v2.g8690.t1"/>
    <property type="gene ID" value="PSU_v2.g8690"/>
</dbReference>
<evidence type="ECO:0000313" key="3">
    <source>
        <dbReference type="Proteomes" id="UP000887577"/>
    </source>
</evidence>
<evidence type="ECO:0000256" key="1">
    <source>
        <dbReference type="ARBA" id="ARBA00010271"/>
    </source>
</evidence>
<proteinExistence type="inferred from homology"/>
<feature type="domain" description="Exostosin GT47" evidence="2">
    <location>
        <begin position="7"/>
        <end position="97"/>
    </location>
</feature>
<reference evidence="4" key="1">
    <citation type="submission" date="2022-11" db="UniProtKB">
        <authorList>
            <consortium name="WormBaseParasite"/>
        </authorList>
    </citation>
    <scope>IDENTIFICATION</scope>
</reference>
<dbReference type="InterPro" id="IPR004263">
    <property type="entry name" value="Exostosin"/>
</dbReference>